<dbReference type="Proteomes" id="UP000192923">
    <property type="component" value="Unassembled WGS sequence"/>
</dbReference>
<protein>
    <submittedName>
        <fullName evidence="4">Molybdate transport system regulatory protein</fullName>
    </submittedName>
</protein>
<dbReference type="PANTHER" id="PTHR30432:SF1">
    <property type="entry name" value="DNA-BINDING TRANSCRIPTIONAL DUAL REGULATOR MODE"/>
    <property type="match status" value="1"/>
</dbReference>
<evidence type="ECO:0000313" key="5">
    <source>
        <dbReference type="Proteomes" id="UP000192923"/>
    </source>
</evidence>
<dbReference type="InterPro" id="IPR004606">
    <property type="entry name" value="Mop_domain"/>
</dbReference>
<gene>
    <name evidence="4" type="ORF">SAMN02949497_1567</name>
</gene>
<dbReference type="Pfam" id="PF03459">
    <property type="entry name" value="TOBE"/>
    <property type="match status" value="2"/>
</dbReference>
<dbReference type="SUPFAM" id="SSF50331">
    <property type="entry name" value="MOP-like"/>
    <property type="match status" value="2"/>
</dbReference>
<dbReference type="InterPro" id="IPR005116">
    <property type="entry name" value="Transp-assoc_OB_typ1"/>
</dbReference>
<accession>A0A1Y6CUF0</accession>
<name>A0A1Y6CUF0_9GAMM</name>
<dbReference type="EMBL" id="FXAM01000001">
    <property type="protein sequence ID" value="SMF94258.1"/>
    <property type="molecule type" value="Genomic_DNA"/>
</dbReference>
<organism evidence="4 5">
    <name type="scientific">Methylomagnum ishizawai</name>
    <dbReference type="NCBI Taxonomy" id="1760988"/>
    <lineage>
        <taxon>Bacteria</taxon>
        <taxon>Pseudomonadati</taxon>
        <taxon>Pseudomonadota</taxon>
        <taxon>Gammaproteobacteria</taxon>
        <taxon>Methylococcales</taxon>
        <taxon>Methylococcaceae</taxon>
        <taxon>Methylomagnum</taxon>
    </lineage>
</organism>
<evidence type="ECO:0000259" key="3">
    <source>
        <dbReference type="PROSITE" id="PS51866"/>
    </source>
</evidence>
<evidence type="ECO:0000256" key="2">
    <source>
        <dbReference type="PROSITE-ProRule" id="PRU01213"/>
    </source>
</evidence>
<evidence type="ECO:0000256" key="1">
    <source>
        <dbReference type="ARBA" id="ARBA00022505"/>
    </source>
</evidence>
<reference evidence="4 5" key="1">
    <citation type="submission" date="2016-12" db="EMBL/GenBank/DDBJ databases">
        <authorList>
            <person name="Song W.-J."/>
            <person name="Kurnit D.M."/>
        </authorList>
    </citation>
    <scope>NUCLEOTIDE SEQUENCE [LARGE SCALE GENOMIC DNA]</scope>
    <source>
        <strain evidence="4 5">175</strain>
    </source>
</reference>
<dbReference type="NCBIfam" id="TIGR00638">
    <property type="entry name" value="Mop"/>
    <property type="match status" value="2"/>
</dbReference>
<keyword evidence="1 2" id="KW-0500">Molybdenum</keyword>
<proteinExistence type="predicted"/>
<feature type="domain" description="Mop" evidence="3">
    <location>
        <begin position="74"/>
        <end position="140"/>
    </location>
</feature>
<dbReference type="PROSITE" id="PS51866">
    <property type="entry name" value="MOP"/>
    <property type="match status" value="2"/>
</dbReference>
<dbReference type="InterPro" id="IPR008995">
    <property type="entry name" value="Mo/tungstate-bd_C_term_dom"/>
</dbReference>
<dbReference type="PANTHER" id="PTHR30432">
    <property type="entry name" value="TRANSCRIPTIONAL REGULATOR MODE"/>
    <property type="match status" value="1"/>
</dbReference>
<dbReference type="OrthoDB" id="9800709at2"/>
<dbReference type="Gene3D" id="2.40.50.100">
    <property type="match status" value="2"/>
</dbReference>
<evidence type="ECO:0000313" key="4">
    <source>
        <dbReference type="EMBL" id="SMF94258.1"/>
    </source>
</evidence>
<feature type="domain" description="Mop" evidence="3">
    <location>
        <begin position="2"/>
        <end position="68"/>
    </location>
</feature>
<dbReference type="STRING" id="1760988.SAMN02949497_1567"/>
<dbReference type="InterPro" id="IPR051815">
    <property type="entry name" value="Molybdate_resp_trans_reg"/>
</dbReference>
<dbReference type="RefSeq" id="WP_085211473.1">
    <property type="nucleotide sequence ID" value="NZ_FXAM01000001.1"/>
</dbReference>
<sequence length="142" mass="14215">MKASARNQLSGKITGVRTGATYAEVDISLKGGTTLCASVTNESVDKLGLAVGGDALALIKAPQVMIVKEFGGYRLSARNQLAGTVARVQKGAVNAEVVVALEGGDTIAATITNDSVDALGLKVGETATAVFKAGAVILGVVA</sequence>
<dbReference type="GO" id="GO:0015689">
    <property type="term" value="P:molybdate ion transport"/>
    <property type="evidence" value="ECO:0007669"/>
    <property type="project" value="InterPro"/>
</dbReference>
<keyword evidence="5" id="KW-1185">Reference proteome</keyword>
<dbReference type="AlphaFoldDB" id="A0A1Y6CUF0"/>